<feature type="domain" description="PIN" evidence="1">
    <location>
        <begin position="4"/>
        <end position="122"/>
    </location>
</feature>
<dbReference type="Gene3D" id="3.40.50.1010">
    <property type="entry name" value="5'-nuclease"/>
    <property type="match status" value="1"/>
</dbReference>
<dbReference type="InterPro" id="IPR002716">
    <property type="entry name" value="PIN_dom"/>
</dbReference>
<evidence type="ECO:0000259" key="1">
    <source>
        <dbReference type="Pfam" id="PF01850"/>
    </source>
</evidence>
<gene>
    <name evidence="2" type="ORF">K8W01_10745</name>
</gene>
<dbReference type="CDD" id="cd09872">
    <property type="entry name" value="PIN_Sll0205-like"/>
    <property type="match status" value="1"/>
</dbReference>
<dbReference type="Pfam" id="PF01850">
    <property type="entry name" value="PIN"/>
    <property type="match status" value="1"/>
</dbReference>
<dbReference type="InterPro" id="IPR029060">
    <property type="entry name" value="PIN-like_dom_sf"/>
</dbReference>
<name>A0A921JEV3_9HYPH</name>
<accession>A0A921JEV3</accession>
<organism evidence="2 3">
    <name type="scientific">Methylorubrum populi</name>
    <dbReference type="NCBI Taxonomy" id="223967"/>
    <lineage>
        <taxon>Bacteria</taxon>
        <taxon>Pseudomonadati</taxon>
        <taxon>Pseudomonadota</taxon>
        <taxon>Alphaproteobacteria</taxon>
        <taxon>Hyphomicrobiales</taxon>
        <taxon>Methylobacteriaceae</taxon>
        <taxon>Methylorubrum</taxon>
    </lineage>
</organism>
<dbReference type="EMBL" id="DYYG01000033">
    <property type="protein sequence ID" value="HJE24125.1"/>
    <property type="molecule type" value="Genomic_DNA"/>
</dbReference>
<evidence type="ECO:0000313" key="2">
    <source>
        <dbReference type="EMBL" id="HJE24125.1"/>
    </source>
</evidence>
<protein>
    <submittedName>
        <fullName evidence="2">Type II toxin-antitoxin system VapC family toxin</fullName>
    </submittedName>
</protein>
<proteinExistence type="predicted"/>
<sequence>MKFLLDTHTLLWWLSDDPRLEQQARTLIADPHNVVLISAVSLWEIVVKVRIGKLDAEIDAIVRVIEQQSFTALPITPAHLTTLASLPRFVDHRDPFDHLLIAQAMTEGATFVSSDRNMPRYPVVLLTCSDASG</sequence>
<dbReference type="InterPro" id="IPR052919">
    <property type="entry name" value="TA_system_RNase"/>
</dbReference>
<reference evidence="2" key="1">
    <citation type="journal article" date="2021" name="PeerJ">
        <title>Extensive microbial diversity within the chicken gut microbiome revealed by metagenomics and culture.</title>
        <authorList>
            <person name="Gilroy R."/>
            <person name="Ravi A."/>
            <person name="Getino M."/>
            <person name="Pursley I."/>
            <person name="Horton D.L."/>
            <person name="Alikhan N.F."/>
            <person name="Baker D."/>
            <person name="Gharbi K."/>
            <person name="Hall N."/>
            <person name="Watson M."/>
            <person name="Adriaenssens E.M."/>
            <person name="Foster-Nyarko E."/>
            <person name="Jarju S."/>
            <person name="Secka A."/>
            <person name="Antonio M."/>
            <person name="Oren A."/>
            <person name="Chaudhuri R.R."/>
            <person name="La Ragione R."/>
            <person name="Hildebrand F."/>
            <person name="Pallen M.J."/>
        </authorList>
    </citation>
    <scope>NUCLEOTIDE SEQUENCE</scope>
    <source>
        <strain evidence="2">316</strain>
    </source>
</reference>
<comment type="caution">
    <text evidence="2">The sequence shown here is derived from an EMBL/GenBank/DDBJ whole genome shotgun (WGS) entry which is preliminary data.</text>
</comment>
<dbReference type="SUPFAM" id="SSF88723">
    <property type="entry name" value="PIN domain-like"/>
    <property type="match status" value="1"/>
</dbReference>
<reference evidence="2" key="2">
    <citation type="submission" date="2021-09" db="EMBL/GenBank/DDBJ databases">
        <authorList>
            <person name="Gilroy R."/>
        </authorList>
    </citation>
    <scope>NUCLEOTIDE SEQUENCE</scope>
    <source>
        <strain evidence="2">316</strain>
    </source>
</reference>
<dbReference type="PANTHER" id="PTHR36173:SF2">
    <property type="entry name" value="RIBONUCLEASE VAPC16"/>
    <property type="match status" value="1"/>
</dbReference>
<dbReference type="Proteomes" id="UP000742631">
    <property type="component" value="Unassembled WGS sequence"/>
</dbReference>
<dbReference type="InterPro" id="IPR041705">
    <property type="entry name" value="PIN_Sll0205"/>
</dbReference>
<evidence type="ECO:0000313" key="3">
    <source>
        <dbReference type="Proteomes" id="UP000742631"/>
    </source>
</evidence>
<dbReference type="PANTHER" id="PTHR36173">
    <property type="entry name" value="RIBONUCLEASE VAPC16-RELATED"/>
    <property type="match status" value="1"/>
</dbReference>
<dbReference type="AlphaFoldDB" id="A0A921JEV3"/>